<protein>
    <submittedName>
        <fullName evidence="1">Uncharacterized protein</fullName>
    </submittedName>
</protein>
<proteinExistence type="predicted"/>
<organism evidence="1 2">
    <name type="scientific">Dictyobacter formicarum</name>
    <dbReference type="NCBI Taxonomy" id="2778368"/>
    <lineage>
        <taxon>Bacteria</taxon>
        <taxon>Bacillati</taxon>
        <taxon>Chloroflexota</taxon>
        <taxon>Ktedonobacteria</taxon>
        <taxon>Ktedonobacterales</taxon>
        <taxon>Dictyobacteraceae</taxon>
        <taxon>Dictyobacter</taxon>
    </lineage>
</organism>
<dbReference type="EMBL" id="BNJJ01000003">
    <property type="protein sequence ID" value="GHO83040.1"/>
    <property type="molecule type" value="Genomic_DNA"/>
</dbReference>
<keyword evidence="2" id="KW-1185">Reference proteome</keyword>
<name>A0ABQ3VB74_9CHLR</name>
<reference evidence="1 2" key="1">
    <citation type="journal article" date="2021" name="Int. J. Syst. Evol. Microbiol.">
        <title>Reticulibacter mediterranei gen. nov., sp. nov., within the new family Reticulibacteraceae fam. nov., and Ktedonospora formicarum gen. nov., sp. nov., Ktedonobacter robiniae sp. nov., Dictyobacter formicarum sp. nov. and Dictyobacter arantiisoli sp. nov., belonging to the class Ktedonobacteria.</title>
        <authorList>
            <person name="Yabe S."/>
            <person name="Zheng Y."/>
            <person name="Wang C.M."/>
            <person name="Sakai Y."/>
            <person name="Abe K."/>
            <person name="Yokota A."/>
            <person name="Donadio S."/>
            <person name="Cavaletti L."/>
            <person name="Monciardini P."/>
        </authorList>
    </citation>
    <scope>NUCLEOTIDE SEQUENCE [LARGE SCALE GENOMIC DNA]</scope>
    <source>
        <strain evidence="1 2">SOSP1-9</strain>
    </source>
</reference>
<comment type="caution">
    <text evidence="1">The sequence shown here is derived from an EMBL/GenBank/DDBJ whole genome shotgun (WGS) entry which is preliminary data.</text>
</comment>
<evidence type="ECO:0000313" key="2">
    <source>
        <dbReference type="Proteomes" id="UP000635565"/>
    </source>
</evidence>
<sequence>MELNSNINNHRQHVHHHTIRAIVLILVVVRVPRGDSHVPVATIAIRILNLPDHAHMAVRAVAPGLLAADPHVPPDLVVAHHIVVAMPVALVLR</sequence>
<accession>A0ABQ3VB74</accession>
<evidence type="ECO:0000313" key="1">
    <source>
        <dbReference type="EMBL" id="GHO83040.1"/>
    </source>
</evidence>
<gene>
    <name evidence="1" type="ORF">KSZ_10460</name>
</gene>
<dbReference type="Proteomes" id="UP000635565">
    <property type="component" value="Unassembled WGS sequence"/>
</dbReference>